<dbReference type="Pfam" id="PF00702">
    <property type="entry name" value="Hydrolase"/>
    <property type="match status" value="1"/>
</dbReference>
<evidence type="ECO:0000256" key="1">
    <source>
        <dbReference type="ARBA" id="ARBA00004496"/>
    </source>
</evidence>
<evidence type="ECO:0000256" key="7">
    <source>
        <dbReference type="ARBA" id="ARBA00031828"/>
    </source>
</evidence>
<comment type="subcellular location">
    <subcellularLocation>
        <location evidence="1">Cytoplasm</location>
    </subcellularLocation>
</comment>
<evidence type="ECO:0000313" key="8">
    <source>
        <dbReference type="EMBL" id="KAK7241156.1"/>
    </source>
</evidence>
<proteinExistence type="inferred from homology"/>
<dbReference type="NCBIfam" id="TIGR01662">
    <property type="entry name" value="HAD-SF-IIIA"/>
    <property type="match status" value="1"/>
</dbReference>
<organism evidence="8 9">
    <name type="scientific">Aureococcus anophagefferens</name>
    <name type="common">Harmful bloom alga</name>
    <dbReference type="NCBI Taxonomy" id="44056"/>
    <lineage>
        <taxon>Eukaryota</taxon>
        <taxon>Sar</taxon>
        <taxon>Stramenopiles</taxon>
        <taxon>Ochrophyta</taxon>
        <taxon>Pelagophyceae</taxon>
        <taxon>Pelagomonadales</taxon>
        <taxon>Pelagomonadaceae</taxon>
        <taxon>Aureococcus</taxon>
    </lineage>
</organism>
<dbReference type="PANTHER" id="PTHR42891">
    <property type="entry name" value="D-GLYCERO-BETA-D-MANNO-HEPTOSE-1,7-BISPHOSPHATE 7-PHOSPHATASE"/>
    <property type="match status" value="1"/>
</dbReference>
<sequence>MDATQRGWAEEDRADRRQAFEGAFDGWTAPTASDDDYGGFAARKKRWAFLLDRDGVLNRDVGSPGVVDVADFELLPGVADAVAAVKARGHAVAVVTNQSARRKGLLSARALDAVHGALRRAVDVDVVLAATGLDDGSPAPKPSPALLEAALDRFGIRADDAVLVGDARTDLGAASAANLRAAVLVTSSPHGVRCEAELADRSFGHAALAAADGARPGGVLADGSRCAAVFPDLPLALAGLLAFVDDAS</sequence>
<evidence type="ECO:0000313" key="9">
    <source>
        <dbReference type="Proteomes" id="UP001363151"/>
    </source>
</evidence>
<keyword evidence="9" id="KW-1185">Reference proteome</keyword>
<dbReference type="EMBL" id="JBBJCI010000204">
    <property type="protein sequence ID" value="KAK7241156.1"/>
    <property type="molecule type" value="Genomic_DNA"/>
</dbReference>
<keyword evidence="3" id="KW-0963">Cytoplasm</keyword>
<comment type="caution">
    <text evidence="8">The sequence shown here is derived from an EMBL/GenBank/DDBJ whole genome shotgun (WGS) entry which is preliminary data.</text>
</comment>
<gene>
    <name evidence="8" type="ORF">SO694_00051021</name>
</gene>
<reference evidence="8 9" key="1">
    <citation type="submission" date="2024-03" db="EMBL/GenBank/DDBJ databases">
        <title>Aureococcus anophagefferens CCMP1851 and Kratosvirus quantuckense: Draft genome of a second virus-susceptible host strain in the model system.</title>
        <authorList>
            <person name="Chase E."/>
            <person name="Truchon A.R."/>
            <person name="Schepens W."/>
            <person name="Wilhelm S.W."/>
        </authorList>
    </citation>
    <scope>NUCLEOTIDE SEQUENCE [LARGE SCALE GENOMIC DNA]</scope>
    <source>
        <strain evidence="8 9">CCMP1851</strain>
    </source>
</reference>
<evidence type="ECO:0000256" key="4">
    <source>
        <dbReference type="ARBA" id="ARBA00022723"/>
    </source>
</evidence>
<dbReference type="PANTHER" id="PTHR42891:SF1">
    <property type="entry name" value="D-GLYCERO-BETA-D-MANNO-HEPTOSE-1,7-BISPHOSPHATE 7-PHOSPHATASE"/>
    <property type="match status" value="1"/>
</dbReference>
<keyword evidence="4" id="KW-0479">Metal-binding</keyword>
<dbReference type="InterPro" id="IPR006543">
    <property type="entry name" value="Histidinol-phos"/>
</dbReference>
<dbReference type="InterPro" id="IPR004446">
    <property type="entry name" value="Heptose_bisP_phosphatase"/>
</dbReference>
<dbReference type="InterPro" id="IPR023214">
    <property type="entry name" value="HAD_sf"/>
</dbReference>
<comment type="similarity">
    <text evidence="2">Belongs to the GmhB family.</text>
</comment>
<keyword evidence="5" id="KW-0378">Hydrolase</keyword>
<dbReference type="Proteomes" id="UP001363151">
    <property type="component" value="Unassembled WGS sequence"/>
</dbReference>
<dbReference type="InterPro" id="IPR006549">
    <property type="entry name" value="HAD-SF_hydro_IIIA"/>
</dbReference>
<dbReference type="InterPro" id="IPR036412">
    <property type="entry name" value="HAD-like_sf"/>
</dbReference>
<evidence type="ECO:0000256" key="2">
    <source>
        <dbReference type="ARBA" id="ARBA00005628"/>
    </source>
</evidence>
<keyword evidence="6" id="KW-0119">Carbohydrate metabolism</keyword>
<evidence type="ECO:0000256" key="6">
    <source>
        <dbReference type="ARBA" id="ARBA00023277"/>
    </source>
</evidence>
<evidence type="ECO:0000256" key="5">
    <source>
        <dbReference type="ARBA" id="ARBA00022801"/>
    </source>
</evidence>
<evidence type="ECO:0000256" key="3">
    <source>
        <dbReference type="ARBA" id="ARBA00022490"/>
    </source>
</evidence>
<dbReference type="SUPFAM" id="SSF56784">
    <property type="entry name" value="HAD-like"/>
    <property type="match status" value="1"/>
</dbReference>
<protein>
    <recommendedName>
        <fullName evidence="7">D,D-heptose 1,7-bisphosphate phosphatase</fullName>
    </recommendedName>
</protein>
<dbReference type="NCBIfam" id="TIGR01656">
    <property type="entry name" value="Histidinol-ppas"/>
    <property type="match status" value="1"/>
</dbReference>
<accession>A0ABR1FYJ0</accession>
<dbReference type="Gene3D" id="3.40.50.1000">
    <property type="entry name" value="HAD superfamily/HAD-like"/>
    <property type="match status" value="1"/>
</dbReference>
<name>A0ABR1FYJ0_AURAN</name>